<sequence>MASTNLWLCGCFVETPVKFTFRDVPLTFQRKTGGDIFWFRRTATGPLEVAVVLGVGVTKHEAKVKANNYFRRIGRIHGFEDSLPVLEFECTQETQFSEDL</sequence>
<dbReference type="RefSeq" id="XP_052121593.1">
    <property type="nucleotide sequence ID" value="XM_052265633.1"/>
</dbReference>
<organism evidence="1 2">
    <name type="scientific">Frankliniella occidentalis</name>
    <name type="common">Western flower thrips</name>
    <name type="synonym">Euthrips occidentalis</name>
    <dbReference type="NCBI Taxonomy" id="133901"/>
    <lineage>
        <taxon>Eukaryota</taxon>
        <taxon>Metazoa</taxon>
        <taxon>Ecdysozoa</taxon>
        <taxon>Arthropoda</taxon>
        <taxon>Hexapoda</taxon>
        <taxon>Insecta</taxon>
        <taxon>Pterygota</taxon>
        <taxon>Neoptera</taxon>
        <taxon>Paraneoptera</taxon>
        <taxon>Thysanoptera</taxon>
        <taxon>Terebrantia</taxon>
        <taxon>Thripoidea</taxon>
        <taxon>Thripidae</taxon>
        <taxon>Frankliniella</taxon>
    </lineage>
</organism>
<dbReference type="Proteomes" id="UP000504606">
    <property type="component" value="Unplaced"/>
</dbReference>
<name>A0A9C6WYP7_FRAOC</name>
<reference evidence="2" key="1">
    <citation type="submission" date="2025-08" db="UniProtKB">
        <authorList>
            <consortium name="RefSeq"/>
        </authorList>
    </citation>
    <scope>IDENTIFICATION</scope>
    <source>
        <tissue evidence="2">Whole organism</tissue>
    </source>
</reference>
<accession>A0A9C6WYP7</accession>
<evidence type="ECO:0000313" key="2">
    <source>
        <dbReference type="RefSeq" id="XP_052121593.1"/>
    </source>
</evidence>
<dbReference type="AlphaFoldDB" id="A0A9C6WYP7"/>
<dbReference type="GeneID" id="127749059"/>
<keyword evidence="1" id="KW-1185">Reference proteome</keyword>
<protein>
    <submittedName>
        <fullName evidence="2">Uncharacterized protein LOC127749059</fullName>
    </submittedName>
</protein>
<evidence type="ECO:0000313" key="1">
    <source>
        <dbReference type="Proteomes" id="UP000504606"/>
    </source>
</evidence>
<proteinExistence type="predicted"/>
<gene>
    <name evidence="2" type="primary">LOC127749059</name>
</gene>
<dbReference type="KEGG" id="foc:127749059"/>